<dbReference type="RefSeq" id="WP_043472600.1">
    <property type="nucleotide sequence ID" value="NZ_JNAD02000013.1"/>
</dbReference>
<dbReference type="AlphaFoldDB" id="A0A3R7FPD1"/>
<dbReference type="EMBL" id="JNAD02000013">
    <property type="protein sequence ID" value="RKM92673.1"/>
    <property type="molecule type" value="Genomic_DNA"/>
</dbReference>
<accession>A0A3R7FPD1</accession>
<evidence type="ECO:0000313" key="2">
    <source>
        <dbReference type="Proteomes" id="UP000028058"/>
    </source>
</evidence>
<reference evidence="1 2" key="1">
    <citation type="journal article" date="2014" name="Genome Announc.">
        <title>Draft Genome Sequence of Streptomyces fradiae ATCC 19609, a Strain Highly Sensitive to Antibiotics.</title>
        <authorList>
            <person name="Bekker O.B."/>
            <person name="Klimina K.M."/>
            <person name="Vatlin A.A."/>
            <person name="Zakharevich N.V."/>
            <person name="Kasianov A.S."/>
            <person name="Danilenko V.N."/>
        </authorList>
    </citation>
    <scope>NUCLEOTIDE SEQUENCE [LARGE SCALE GENOMIC DNA]</scope>
    <source>
        <strain evidence="1 2">ATCC 19609</strain>
    </source>
</reference>
<evidence type="ECO:0000313" key="1">
    <source>
        <dbReference type="EMBL" id="RKM92673.1"/>
    </source>
</evidence>
<dbReference type="Proteomes" id="UP000028058">
    <property type="component" value="Unassembled WGS sequence"/>
</dbReference>
<protein>
    <submittedName>
        <fullName evidence="1">Uncharacterized protein</fullName>
    </submittedName>
</protein>
<organism evidence="1 2">
    <name type="scientific">Streptomyces xinghaiensis</name>
    <dbReference type="NCBI Taxonomy" id="1038928"/>
    <lineage>
        <taxon>Bacteria</taxon>
        <taxon>Bacillati</taxon>
        <taxon>Actinomycetota</taxon>
        <taxon>Actinomycetes</taxon>
        <taxon>Kitasatosporales</taxon>
        <taxon>Streptomycetaceae</taxon>
        <taxon>Streptomyces</taxon>
    </lineage>
</organism>
<sequence>MSAALAAVEEVTGGAGTAIDLRHVTAYTAGVVRLAEAKGLRPAWGQPYGRTRRIILNAIGPHGVFDSIVIGRSSGKVLRAEVIHGNDAKVPRRATSANAVRALLMEVTPSACSQGCNAESSTACRP</sequence>
<dbReference type="OrthoDB" id="4244551at2"/>
<name>A0A3R7FPD1_9ACTN</name>
<gene>
    <name evidence="1" type="ORF">SFRA_024570</name>
</gene>
<keyword evidence="2" id="KW-1185">Reference proteome</keyword>
<proteinExistence type="predicted"/>
<comment type="caution">
    <text evidence="1">The sequence shown here is derived from an EMBL/GenBank/DDBJ whole genome shotgun (WGS) entry which is preliminary data.</text>
</comment>